<reference evidence="2" key="2">
    <citation type="journal article" date="2017" name="Genome Announc.">
        <title>Draft genome sequence of Paludibacter jiangxiensis NM7(T), a propionate-producing fermentative bacterium.</title>
        <authorList>
            <person name="Qiu Y.-L."/>
            <person name="Tourlousse D.M."/>
            <person name="Matsuura N."/>
            <person name="Ohashi A."/>
            <person name="Sekiguchi Y."/>
        </authorList>
    </citation>
    <scope>NUCLEOTIDE SEQUENCE [LARGE SCALE GENOMIC DNA]</scope>
    <source>
        <strain evidence="2">NM7</strain>
    </source>
</reference>
<accession>A0A170ZFT4</accession>
<keyword evidence="2" id="KW-1185">Reference proteome</keyword>
<dbReference type="STRING" id="681398.PJIAN_2188"/>
<proteinExistence type="predicted"/>
<protein>
    <submittedName>
        <fullName evidence="1">Uncharacterized protein</fullName>
    </submittedName>
</protein>
<gene>
    <name evidence="1" type="ORF">PJIAN_2188</name>
</gene>
<reference evidence="2" key="1">
    <citation type="submission" date="2016-04" db="EMBL/GenBank/DDBJ databases">
        <title>Draft genome sequence of Paludibacter jiangxiensis strain NM7.</title>
        <authorList>
            <person name="Qiu Y."/>
            <person name="Matsuura N."/>
            <person name="Ohashi A."/>
            <person name="Tourlousse M.D."/>
            <person name="Sekiguchi Y."/>
        </authorList>
    </citation>
    <scope>NUCLEOTIDE SEQUENCE [LARGE SCALE GENOMIC DNA]</scope>
    <source>
        <strain evidence="2">NM7</strain>
    </source>
</reference>
<organism evidence="1 2">
    <name type="scientific">Paludibacter jiangxiensis</name>
    <dbReference type="NCBI Taxonomy" id="681398"/>
    <lineage>
        <taxon>Bacteria</taxon>
        <taxon>Pseudomonadati</taxon>
        <taxon>Bacteroidota</taxon>
        <taxon>Bacteroidia</taxon>
        <taxon>Bacteroidales</taxon>
        <taxon>Paludibacteraceae</taxon>
        <taxon>Paludibacter</taxon>
    </lineage>
</organism>
<evidence type="ECO:0000313" key="2">
    <source>
        <dbReference type="Proteomes" id="UP000076586"/>
    </source>
</evidence>
<dbReference type="AlphaFoldDB" id="A0A170ZFT4"/>
<comment type="caution">
    <text evidence="1">The sequence shown here is derived from an EMBL/GenBank/DDBJ whole genome shotgun (WGS) entry which is preliminary data.</text>
</comment>
<sequence>MIMKTNILIAILCIYCGNILLAQEVTKPKKIRAKGDYIHCQTMTAFPEQFETYLRQDIYAFNKGKTNIGVNYQDKQKETTISIYVYPAPPAMEYRLRDEYFTCLQSIVNTTKQGIDFSAKVSKISKDNYKLMAISASAQQANSNTVLMLFECGKYFMKYRISSNKSDTSTLRAISNKLIERFSPTEIVKHQPLKPGTTIHVAPAVIEDTIGFAPIMAAALAKSKWANEEVDSLEKCSGFPSLYFEEQKRALTDMLDRWENAKKQNTRFQKYFNELSLIRDNGFLDEFIYDQYNGILLLPSNLKLNLEKYEVWKQQHKTAASLVGPIFYYLVGYEESYKQESK</sequence>
<name>A0A170ZFT4_9BACT</name>
<dbReference type="Proteomes" id="UP000076586">
    <property type="component" value="Unassembled WGS sequence"/>
</dbReference>
<dbReference type="EMBL" id="BDCR01000002">
    <property type="protein sequence ID" value="GAT62628.1"/>
    <property type="molecule type" value="Genomic_DNA"/>
</dbReference>
<evidence type="ECO:0000313" key="1">
    <source>
        <dbReference type="EMBL" id="GAT62628.1"/>
    </source>
</evidence>